<feature type="transmembrane region" description="Helical" evidence="7">
    <location>
        <begin position="157"/>
        <end position="177"/>
    </location>
</feature>
<accession>A0ABP6M3V3</accession>
<evidence type="ECO:0000259" key="8">
    <source>
        <dbReference type="Pfam" id="PF05231"/>
    </source>
</evidence>
<evidence type="ECO:0000256" key="6">
    <source>
        <dbReference type="SAM" id="MobiDB-lite"/>
    </source>
</evidence>
<protein>
    <submittedName>
        <fullName evidence="9">MASE1 domain-containing protein</fullName>
    </submittedName>
</protein>
<feature type="transmembrane region" description="Helical" evidence="7">
    <location>
        <begin position="266"/>
        <end position="286"/>
    </location>
</feature>
<keyword evidence="2" id="KW-1003">Cell membrane</keyword>
<evidence type="ECO:0000256" key="5">
    <source>
        <dbReference type="ARBA" id="ARBA00023136"/>
    </source>
</evidence>
<comment type="caution">
    <text evidence="9">The sequence shown here is derived from an EMBL/GenBank/DDBJ whole genome shotgun (WGS) entry which is preliminary data.</text>
</comment>
<organism evidence="9 10">
    <name type="scientific">Streptomyces glomeratus</name>
    <dbReference type="NCBI Taxonomy" id="284452"/>
    <lineage>
        <taxon>Bacteria</taxon>
        <taxon>Bacillati</taxon>
        <taxon>Actinomycetota</taxon>
        <taxon>Actinomycetes</taxon>
        <taxon>Kitasatosporales</taxon>
        <taxon>Streptomycetaceae</taxon>
        <taxon>Streptomyces</taxon>
    </lineage>
</organism>
<evidence type="ECO:0000256" key="4">
    <source>
        <dbReference type="ARBA" id="ARBA00022989"/>
    </source>
</evidence>
<keyword evidence="3 7" id="KW-0812">Transmembrane</keyword>
<dbReference type="Pfam" id="PF05231">
    <property type="entry name" value="MASE1"/>
    <property type="match status" value="1"/>
</dbReference>
<evidence type="ECO:0000313" key="9">
    <source>
        <dbReference type="EMBL" id="GAA3071998.1"/>
    </source>
</evidence>
<evidence type="ECO:0000313" key="10">
    <source>
        <dbReference type="Proteomes" id="UP001501532"/>
    </source>
</evidence>
<keyword evidence="5 7" id="KW-0472">Membrane</keyword>
<gene>
    <name evidence="9" type="ORF">GCM10010448_63580</name>
</gene>
<keyword evidence="4 7" id="KW-1133">Transmembrane helix</keyword>
<feature type="transmembrane region" description="Helical" evidence="7">
    <location>
        <begin position="12"/>
        <end position="34"/>
    </location>
</feature>
<reference evidence="10" key="1">
    <citation type="journal article" date="2019" name="Int. J. Syst. Evol. Microbiol.">
        <title>The Global Catalogue of Microorganisms (GCM) 10K type strain sequencing project: providing services to taxonomists for standard genome sequencing and annotation.</title>
        <authorList>
            <consortium name="The Broad Institute Genomics Platform"/>
            <consortium name="The Broad Institute Genome Sequencing Center for Infectious Disease"/>
            <person name="Wu L."/>
            <person name="Ma J."/>
        </authorList>
    </citation>
    <scope>NUCLEOTIDE SEQUENCE [LARGE SCALE GENOMIC DNA]</scope>
    <source>
        <strain evidence="10">JCM 9091</strain>
    </source>
</reference>
<dbReference type="PANTHER" id="PTHR45530:SF3">
    <property type="entry name" value="TWO-COMPONENT SYSTEM NARL FAMILY SENSOR HISTIDINE KINASE BARA"/>
    <property type="match status" value="1"/>
</dbReference>
<feature type="region of interest" description="Disordered" evidence="6">
    <location>
        <begin position="307"/>
        <end position="347"/>
    </location>
</feature>
<feature type="transmembrane region" description="Helical" evidence="7">
    <location>
        <begin position="116"/>
        <end position="137"/>
    </location>
</feature>
<evidence type="ECO:0000256" key="3">
    <source>
        <dbReference type="ARBA" id="ARBA00022692"/>
    </source>
</evidence>
<name>A0ABP6M3V3_9ACTN</name>
<comment type="subcellular location">
    <subcellularLocation>
        <location evidence="1">Cell membrane</location>
        <topology evidence="1">Multi-pass membrane protein</topology>
    </subcellularLocation>
</comment>
<sequence length="347" mass="36535">MTVARRDRLRSGGMAALEICAVAALYYVCGRLGLLQQLVRGQVTPLWPPTGIAVAGLLLLGPRVWPGIALGAFLINIWLGPSIPAVLAIVAGNTLAPLCSYALLRCAGFRNQLNRFRDALALVFLGAFTGTLISATVGTGTLHLARALPAGFWQTWWIWWTGDAMGVLVVTPVLLVLRSARWPKDAPRTRWVEGSLLVAATIGVGILENAPVPLIFLAFPLLTWAAFRFQRAGATPCALAVSTFAILAATRRTGPFAGHSLLTDMVALQAFNGAAALTALLLATAITERNETQEKIEHACRRLAGMAARAAPDTGGPPTFSDDGQGSQGRQGGQGGQEKNGGRAGPT</sequence>
<keyword evidence="10" id="KW-1185">Reference proteome</keyword>
<evidence type="ECO:0000256" key="1">
    <source>
        <dbReference type="ARBA" id="ARBA00004651"/>
    </source>
</evidence>
<evidence type="ECO:0000256" key="2">
    <source>
        <dbReference type="ARBA" id="ARBA00022475"/>
    </source>
</evidence>
<evidence type="ECO:0000256" key="7">
    <source>
        <dbReference type="SAM" id="Phobius"/>
    </source>
</evidence>
<feature type="domain" description="MASE1" evidence="8">
    <location>
        <begin position="22"/>
        <end position="289"/>
    </location>
</feature>
<dbReference type="EMBL" id="BAAAUF010000073">
    <property type="protein sequence ID" value="GAA3071998.1"/>
    <property type="molecule type" value="Genomic_DNA"/>
</dbReference>
<proteinExistence type="predicted"/>
<dbReference type="InterPro" id="IPR007895">
    <property type="entry name" value="MASE1"/>
</dbReference>
<dbReference type="Proteomes" id="UP001501532">
    <property type="component" value="Unassembled WGS sequence"/>
</dbReference>
<dbReference type="PANTHER" id="PTHR45530">
    <property type="entry name" value="SENSORY TRANSDUCTION HISTIDINE KINASE"/>
    <property type="match status" value="1"/>
</dbReference>
<feature type="compositionally biased region" description="Gly residues" evidence="6">
    <location>
        <begin position="326"/>
        <end position="347"/>
    </location>
</feature>